<organism evidence="2 3">
    <name type="scientific">Streptomyces scopuliridis RB72</name>
    <dbReference type="NCBI Taxonomy" id="1440053"/>
    <lineage>
        <taxon>Bacteria</taxon>
        <taxon>Bacillati</taxon>
        <taxon>Actinomycetota</taxon>
        <taxon>Actinomycetes</taxon>
        <taxon>Kitasatosporales</taxon>
        <taxon>Streptomycetaceae</taxon>
        <taxon>Streptomyces</taxon>
    </lineage>
</organism>
<comment type="caution">
    <text evidence="2">The sequence shown here is derived from an EMBL/GenBank/DDBJ whole genome shotgun (WGS) entry which is preliminary data.</text>
</comment>
<evidence type="ECO:0000313" key="3">
    <source>
        <dbReference type="Proteomes" id="UP000245992"/>
    </source>
</evidence>
<gene>
    <name evidence="2" type="ORF">Y717_00670</name>
</gene>
<dbReference type="STRING" id="1440053.GCA_000718095_04325"/>
<feature type="signal peptide" evidence="1">
    <location>
        <begin position="1"/>
        <end position="29"/>
    </location>
</feature>
<keyword evidence="1" id="KW-0732">Signal</keyword>
<accession>A0A2T7TGM3</accession>
<proteinExistence type="predicted"/>
<feature type="chain" id="PRO_5015520927" description="Secreted protein" evidence="1">
    <location>
        <begin position="30"/>
        <end position="147"/>
    </location>
</feature>
<protein>
    <recommendedName>
        <fullName evidence="4">Secreted protein</fullName>
    </recommendedName>
</protein>
<sequence>MLVRKALVLSAAVTTLLAGTSFAPAYAEAAEPGVYITDGDRVHVSSTPPPTASAHGWWKKVSGPGEKARVTIDLQVKNADGSWRTVATGSKVVKQGGGSARRANARKQCVNVNRTIHWRSVIDVDIIGVVDSPEKAVTATQSLRCAV</sequence>
<evidence type="ECO:0008006" key="4">
    <source>
        <dbReference type="Google" id="ProtNLM"/>
    </source>
</evidence>
<dbReference type="EMBL" id="AZSP01000002">
    <property type="protein sequence ID" value="PVE14247.1"/>
    <property type="molecule type" value="Genomic_DNA"/>
</dbReference>
<evidence type="ECO:0000313" key="2">
    <source>
        <dbReference type="EMBL" id="PVE14247.1"/>
    </source>
</evidence>
<name>A0A2T7TGM3_9ACTN</name>
<dbReference type="Proteomes" id="UP000245992">
    <property type="component" value="Unassembled WGS sequence"/>
</dbReference>
<evidence type="ECO:0000256" key="1">
    <source>
        <dbReference type="SAM" id="SignalP"/>
    </source>
</evidence>
<dbReference type="OrthoDB" id="4203292at2"/>
<dbReference type="AlphaFoldDB" id="A0A2T7TGM3"/>
<keyword evidence="3" id="KW-1185">Reference proteome</keyword>
<dbReference type="RefSeq" id="WP_030353335.1">
    <property type="nucleotide sequence ID" value="NZ_AZSP01000002.1"/>
</dbReference>
<reference evidence="2 3" key="1">
    <citation type="submission" date="2013-12" db="EMBL/GenBank/DDBJ databases">
        <title>Annotated genome of Streptomyces scopuliridis.</title>
        <authorList>
            <person name="Olson J.B."/>
        </authorList>
    </citation>
    <scope>NUCLEOTIDE SEQUENCE [LARGE SCALE GENOMIC DNA]</scope>
    <source>
        <strain evidence="2 3">RB72</strain>
    </source>
</reference>